<evidence type="ECO:0000256" key="2">
    <source>
        <dbReference type="SAM" id="MobiDB-lite"/>
    </source>
</evidence>
<feature type="domain" description="SRR1-like" evidence="3">
    <location>
        <begin position="94"/>
        <end position="371"/>
    </location>
</feature>
<proteinExistence type="inferred from homology"/>
<gene>
    <name evidence="4" type="ORF">PGABG01_0210400</name>
</gene>
<dbReference type="Pfam" id="PF07985">
    <property type="entry name" value="SRR1"/>
    <property type="match status" value="1"/>
</dbReference>
<evidence type="ECO:0000313" key="5">
    <source>
        <dbReference type="Proteomes" id="UP000831156"/>
    </source>
</evidence>
<protein>
    <submittedName>
        <fullName evidence="4">SRR1-like protein</fullName>
    </submittedName>
</protein>
<feature type="compositionally biased region" description="Basic and acidic residues" evidence="2">
    <location>
        <begin position="172"/>
        <end position="186"/>
    </location>
</feature>
<evidence type="ECO:0000313" key="4">
    <source>
        <dbReference type="EMBL" id="SOV10402.1"/>
    </source>
</evidence>
<accession>A0ABY1UGV3</accession>
<feature type="compositionally biased region" description="Low complexity" evidence="2">
    <location>
        <begin position="187"/>
        <end position="197"/>
    </location>
</feature>
<dbReference type="EMBL" id="LT969425">
    <property type="protein sequence ID" value="SOV10402.1"/>
    <property type="molecule type" value="Genomic_DNA"/>
</dbReference>
<organism evidence="4 5">
    <name type="scientific">Plasmodium gaboni</name>
    <dbReference type="NCBI Taxonomy" id="647221"/>
    <lineage>
        <taxon>Eukaryota</taxon>
        <taxon>Sar</taxon>
        <taxon>Alveolata</taxon>
        <taxon>Apicomplexa</taxon>
        <taxon>Aconoidasida</taxon>
        <taxon>Haemosporida</taxon>
        <taxon>Plasmodiidae</taxon>
        <taxon>Plasmodium</taxon>
        <taxon>Plasmodium (Laverania)</taxon>
    </lineage>
</organism>
<dbReference type="PANTHER" id="PTHR28626:SF3">
    <property type="entry name" value="SRR1-LIKE PROTEIN"/>
    <property type="match status" value="1"/>
</dbReference>
<comment type="similarity">
    <text evidence="1">Belongs to the SRR1 family.</text>
</comment>
<keyword evidence="5" id="KW-1185">Reference proteome</keyword>
<evidence type="ECO:0000259" key="3">
    <source>
        <dbReference type="Pfam" id="PF07985"/>
    </source>
</evidence>
<sequence length="394" mass="47088">MDEWIVVQKKKSDRHKNQVIDKLTLKNEKKQKEKKNDNAENNIYEEKENIKIQTIYNIKKKMNVKNICKNIENVTCHLEKNEFFKNFKNKFNTINKENVNKAIISLGLGSLIDMNLNNKKACIYQFAFLVLLKKVYDIKQVYIYDPKISEVDRYVCEYFNIKILICSNEEEHKNDEEDNKSSDNKENNNNIDNNNNNNIDNYSDHNYIHTLKHKQNSKDTHIANDVPLPYTEKMNIIKFSSNIEKVILFMPHCDIHLYGDILYSIFVNEKLFYKNVQFYFNLENTIFLGNSFDYYKDHSYLYKPFGLPSYAIKMLNGNCQKLNISIQENHMNKLLTHFKTYHFIFYILNFVHETKFPIFSDHVGSFNDLSITIFHKIEDKLKFWSHIYQSLNNM</sequence>
<dbReference type="InterPro" id="IPR040044">
    <property type="entry name" value="SRR1L"/>
</dbReference>
<dbReference type="Proteomes" id="UP000831156">
    <property type="component" value="Chromosome 2"/>
</dbReference>
<reference evidence="4 5" key="1">
    <citation type="submission" date="2016-09" db="EMBL/GenBank/DDBJ databases">
        <authorList>
            <consortium name="Pathogen Informatics"/>
            <person name="Sun Q."/>
            <person name="Inoue M."/>
        </authorList>
    </citation>
    <scope>NUCLEOTIDE SEQUENCE [LARGE SCALE GENOMIC DNA]</scope>
</reference>
<feature type="region of interest" description="Disordered" evidence="2">
    <location>
        <begin position="172"/>
        <end position="197"/>
    </location>
</feature>
<feature type="region of interest" description="Disordered" evidence="2">
    <location>
        <begin position="17"/>
        <end position="40"/>
    </location>
</feature>
<name>A0ABY1UGV3_9APIC</name>
<evidence type="ECO:0000256" key="1">
    <source>
        <dbReference type="ARBA" id="ARBA00009856"/>
    </source>
</evidence>
<dbReference type="PANTHER" id="PTHR28626">
    <property type="entry name" value="SRR1-LIKE PROTEIN"/>
    <property type="match status" value="1"/>
</dbReference>
<dbReference type="InterPro" id="IPR012942">
    <property type="entry name" value="SRR1-like"/>
</dbReference>